<dbReference type="SUPFAM" id="SSF81321">
    <property type="entry name" value="Family A G protein-coupled receptor-like"/>
    <property type="match status" value="1"/>
</dbReference>
<dbReference type="PANTHER" id="PTHR23021">
    <property type="entry name" value="SERPENTINE RECEPTOR, CLASS T"/>
    <property type="match status" value="1"/>
</dbReference>
<gene>
    <name evidence="2" type="ORF">QR680_010146</name>
</gene>
<sequence>MVSSIVVGLLYIFLVFTTLPLHVIILTILLQKSEFRNLTAYRIMMNMSMAECVIILGHAAAGIMSICQTTFNSYFDRISGCFVSVGWVGVTLLSLTLSLNRFLVFVGFKIAAKTEMFCFKLMIVFVWTVTAVLFGVHLIPEASITYDTQIHAYRYRHTGARFAVVIEHIEYFGIFVALSTVFILSVGTVFAIIVKRNLHSTRFKLSSPEIKLFIQSLIIFIYLSTIRCLWHFGRSIICSCTAFIALGLATQLIGGLNTVLYLLFNRTLRGYFLEVFKLRTNVVKVAITSSEQKHNNRLDL</sequence>
<keyword evidence="3" id="KW-1185">Reference proteome</keyword>
<accession>A0AA39IQI8</accession>
<evidence type="ECO:0000256" key="1">
    <source>
        <dbReference type="SAM" id="Phobius"/>
    </source>
</evidence>
<evidence type="ECO:0000313" key="3">
    <source>
        <dbReference type="Proteomes" id="UP001175271"/>
    </source>
</evidence>
<keyword evidence="1" id="KW-1133">Transmembrane helix</keyword>
<protein>
    <submittedName>
        <fullName evidence="2">Uncharacterized protein</fullName>
    </submittedName>
</protein>
<feature type="transmembrane region" description="Helical" evidence="1">
    <location>
        <begin position="244"/>
        <end position="264"/>
    </location>
</feature>
<evidence type="ECO:0000313" key="2">
    <source>
        <dbReference type="EMBL" id="KAK0427273.1"/>
    </source>
</evidence>
<keyword evidence="1" id="KW-0812">Transmembrane</keyword>
<feature type="transmembrane region" description="Helical" evidence="1">
    <location>
        <begin position="50"/>
        <end position="71"/>
    </location>
</feature>
<name>A0AA39IQI8_9BILA</name>
<feature type="transmembrane region" description="Helical" evidence="1">
    <location>
        <begin position="77"/>
        <end position="97"/>
    </location>
</feature>
<feature type="transmembrane region" description="Helical" evidence="1">
    <location>
        <begin position="171"/>
        <end position="192"/>
    </location>
</feature>
<reference evidence="2" key="1">
    <citation type="submission" date="2023-06" db="EMBL/GenBank/DDBJ databases">
        <title>Genomic analysis of the entomopathogenic nematode Steinernema hermaphroditum.</title>
        <authorList>
            <person name="Schwarz E.M."/>
            <person name="Heppert J.K."/>
            <person name="Baniya A."/>
            <person name="Schwartz H.T."/>
            <person name="Tan C.-H."/>
            <person name="Antoshechkin I."/>
            <person name="Sternberg P.W."/>
            <person name="Goodrich-Blair H."/>
            <person name="Dillman A.R."/>
        </authorList>
    </citation>
    <scope>NUCLEOTIDE SEQUENCE</scope>
    <source>
        <strain evidence="2">PS9179</strain>
        <tissue evidence="2">Whole animal</tissue>
    </source>
</reference>
<proteinExistence type="predicted"/>
<feature type="transmembrane region" description="Helical" evidence="1">
    <location>
        <begin position="212"/>
        <end position="232"/>
    </location>
</feature>
<comment type="caution">
    <text evidence="2">The sequence shown here is derived from an EMBL/GenBank/DDBJ whole genome shotgun (WGS) entry which is preliminary data.</text>
</comment>
<feature type="transmembrane region" description="Helical" evidence="1">
    <location>
        <begin position="117"/>
        <end position="139"/>
    </location>
</feature>
<keyword evidence="1" id="KW-0472">Membrane</keyword>
<dbReference type="InterPro" id="IPR019425">
    <property type="entry name" value="7TM_GPCR_serpentine_rcpt_Srt"/>
</dbReference>
<dbReference type="Proteomes" id="UP001175271">
    <property type="component" value="Unassembled WGS sequence"/>
</dbReference>
<dbReference type="PANTHER" id="PTHR23021:SF82">
    <property type="entry name" value="G PROTEIN-COUPLED RECEPTOR"/>
    <property type="match status" value="1"/>
</dbReference>
<dbReference type="Gene3D" id="1.20.1070.10">
    <property type="entry name" value="Rhodopsin 7-helix transmembrane proteins"/>
    <property type="match status" value="1"/>
</dbReference>
<dbReference type="EMBL" id="JAUCMV010000001">
    <property type="protein sequence ID" value="KAK0427273.1"/>
    <property type="molecule type" value="Genomic_DNA"/>
</dbReference>
<organism evidence="2 3">
    <name type="scientific">Steinernema hermaphroditum</name>
    <dbReference type="NCBI Taxonomy" id="289476"/>
    <lineage>
        <taxon>Eukaryota</taxon>
        <taxon>Metazoa</taxon>
        <taxon>Ecdysozoa</taxon>
        <taxon>Nematoda</taxon>
        <taxon>Chromadorea</taxon>
        <taxon>Rhabditida</taxon>
        <taxon>Tylenchina</taxon>
        <taxon>Panagrolaimomorpha</taxon>
        <taxon>Strongyloidoidea</taxon>
        <taxon>Steinernematidae</taxon>
        <taxon>Steinernema</taxon>
    </lineage>
</organism>
<feature type="transmembrane region" description="Helical" evidence="1">
    <location>
        <begin position="6"/>
        <end position="30"/>
    </location>
</feature>
<dbReference type="Pfam" id="PF10321">
    <property type="entry name" value="7TM_GPCR_Srt"/>
    <property type="match status" value="1"/>
</dbReference>
<dbReference type="AlphaFoldDB" id="A0AA39IQI8"/>